<organism evidence="5">
    <name type="scientific">Flavobacterium sp. WC2416</name>
    <dbReference type="NCBI Taxonomy" id="3234141"/>
    <lineage>
        <taxon>Bacteria</taxon>
        <taxon>Pseudomonadati</taxon>
        <taxon>Bacteroidota</taxon>
        <taxon>Flavobacteriia</taxon>
        <taxon>Flavobacteriales</taxon>
        <taxon>Flavobacteriaceae</taxon>
        <taxon>Flavobacterium</taxon>
    </lineage>
</organism>
<dbReference type="Pfam" id="PF00501">
    <property type="entry name" value="AMP-binding"/>
    <property type="match status" value="1"/>
</dbReference>
<dbReference type="PROSITE" id="PS00455">
    <property type="entry name" value="AMP_BINDING"/>
    <property type="match status" value="1"/>
</dbReference>
<keyword evidence="5" id="KW-0436">Ligase</keyword>
<evidence type="ECO:0000313" key="5">
    <source>
        <dbReference type="EMBL" id="XDU98885.1"/>
    </source>
</evidence>
<dbReference type="Gene3D" id="3.40.50.12780">
    <property type="entry name" value="N-terminal domain of ligase-like"/>
    <property type="match status" value="1"/>
</dbReference>
<evidence type="ECO:0000259" key="3">
    <source>
        <dbReference type="Pfam" id="PF13193"/>
    </source>
</evidence>
<dbReference type="Gene3D" id="3.30.300.30">
    <property type="match status" value="1"/>
</dbReference>
<dbReference type="Pfam" id="PF13193">
    <property type="entry name" value="AMP-binding_C"/>
    <property type="match status" value="1"/>
</dbReference>
<dbReference type="InterPro" id="IPR000873">
    <property type="entry name" value="AMP-dep_synth/lig_dom"/>
</dbReference>
<feature type="domain" description="AMP-binding enzyme C-terminal" evidence="3">
    <location>
        <begin position="509"/>
        <end position="588"/>
    </location>
</feature>
<dbReference type="GO" id="GO:0050218">
    <property type="term" value="F:propionate-CoA ligase activity"/>
    <property type="evidence" value="ECO:0007669"/>
    <property type="project" value="TreeGrafter"/>
</dbReference>
<dbReference type="SUPFAM" id="SSF56801">
    <property type="entry name" value="Acetyl-CoA synthetase-like"/>
    <property type="match status" value="1"/>
</dbReference>
<dbReference type="PANTHER" id="PTHR43347:SF3">
    <property type="entry name" value="ACYL-COA SYNTHETASE SHORT-CHAIN FAMILY MEMBER 3, MITOCHONDRIAL"/>
    <property type="match status" value="1"/>
</dbReference>
<protein>
    <submittedName>
        <fullName evidence="5">Acetate--CoA ligase</fullName>
        <ecNumber evidence="5">6.2.1.1</ecNumber>
    </submittedName>
</protein>
<dbReference type="InterPro" id="IPR020845">
    <property type="entry name" value="AMP-binding_CS"/>
</dbReference>
<dbReference type="AlphaFoldDB" id="A0AB39WBD5"/>
<dbReference type="InterPro" id="IPR032387">
    <property type="entry name" value="ACAS_N"/>
</dbReference>
<accession>A0AB39WBD5</accession>
<dbReference type="NCBIfam" id="NF001208">
    <property type="entry name" value="PRK00174.1"/>
    <property type="match status" value="1"/>
</dbReference>
<dbReference type="GO" id="GO:0003987">
    <property type="term" value="F:acetate-CoA ligase activity"/>
    <property type="evidence" value="ECO:0007669"/>
    <property type="project" value="UniProtKB-EC"/>
</dbReference>
<evidence type="ECO:0000259" key="2">
    <source>
        <dbReference type="Pfam" id="PF00501"/>
    </source>
</evidence>
<dbReference type="PANTHER" id="PTHR43347">
    <property type="entry name" value="ACYL-COA SYNTHETASE"/>
    <property type="match status" value="1"/>
</dbReference>
<dbReference type="RefSeq" id="WP_369765777.1">
    <property type="nucleotide sequence ID" value="NZ_CP165626.1"/>
</dbReference>
<dbReference type="GO" id="GO:0070013">
    <property type="term" value="C:intracellular organelle lumen"/>
    <property type="evidence" value="ECO:0007669"/>
    <property type="project" value="UniProtKB-ARBA"/>
</dbReference>
<dbReference type="EC" id="6.2.1.1" evidence="5"/>
<feature type="domain" description="AMP-dependent synthetase/ligase" evidence="2">
    <location>
        <begin position="64"/>
        <end position="444"/>
    </location>
</feature>
<reference evidence="5" key="1">
    <citation type="submission" date="2024-07" db="EMBL/GenBank/DDBJ databases">
        <authorList>
            <person name="Biller S.J."/>
        </authorList>
    </citation>
    <scope>NUCLEOTIDE SEQUENCE</scope>
    <source>
        <strain evidence="5">WC2416</strain>
    </source>
</reference>
<evidence type="ECO:0000259" key="4">
    <source>
        <dbReference type="Pfam" id="PF16177"/>
    </source>
</evidence>
<name>A0AB39WBD5_9FLAO</name>
<dbReference type="Pfam" id="PF16177">
    <property type="entry name" value="ACAS_N"/>
    <property type="match status" value="1"/>
</dbReference>
<proteinExistence type="inferred from homology"/>
<dbReference type="InterPro" id="IPR042099">
    <property type="entry name" value="ANL_N_sf"/>
</dbReference>
<sequence>MNYNDFYNKSIKRPEEFWAAQADTIEWYNKPQIILSKDEKGYPLWYKDGELNICYLALDKHIQDGYGDQTAIIYDSPVTQTVKKYTFEEVKTEVAKLAGGMQSLGLKKGDTAIIYMPMIPQAAFAMLACARIGVTHSVVFGGFAPHELAIRIDDCKPRLIITASSGIEIDRLITYKPLVDEAIELASHRPKKVIVFNRKLGAKVPFKKYDVDYDALVYGSEETPCIPVNTLHPLYILYTSGTTGKPKGVVRDTGGYAVALQFSMQYIYNAKKDEVFWAASDVGWVVGHSFIVYGPLINRNATVIFEGKPIKTPDASTFWRIIAEHKVNAMFTAPTAIRAIKKEDPNGDFIKKYDLSSLKTQFLAGERCDIATLEWYSKHISVPAIDHWWQTESGWPMIANMMGIEQLPVKPGSVGKAVCGYDIKIFNEEGIEVGPNEQGYVVIQLPLPPGTLLDLWNDNPRFKVGYLTQFPGYYFSGDGGYKDNDGYIFITGRVDDVINVAGHRLSTSEMEEIVSSHQSVAECAVIGINDALKGQIPLALVVTKLNEDIEHFQLEQEIIKLVRKQIGAVASLRNVVIVERLPKTRSGKILRKLMRSIADGDSFQIPSTIDDEAIVEEIDAILIKYEIGIYNKK</sequence>
<dbReference type="FunFam" id="3.30.300.30:FF:000017">
    <property type="entry name" value="Acyl-CoA synthetase short-chain family member 3"/>
    <property type="match status" value="1"/>
</dbReference>
<dbReference type="InterPro" id="IPR025110">
    <property type="entry name" value="AMP-bd_C"/>
</dbReference>
<dbReference type="EMBL" id="CP165626">
    <property type="protein sequence ID" value="XDU98885.1"/>
    <property type="molecule type" value="Genomic_DNA"/>
</dbReference>
<dbReference type="InterPro" id="IPR045851">
    <property type="entry name" value="AMP-bd_C_sf"/>
</dbReference>
<feature type="domain" description="Acetyl-coenzyme A synthetase N-terminal" evidence="4">
    <location>
        <begin position="3"/>
        <end position="56"/>
    </location>
</feature>
<comment type="similarity">
    <text evidence="1">Belongs to the ATP-dependent AMP-binding enzyme family.</text>
</comment>
<dbReference type="FunFam" id="3.40.50.12780:FF:000011">
    <property type="entry name" value="Acetyl-coenzyme A synthetase 2-like, mitochondrial"/>
    <property type="match status" value="1"/>
</dbReference>
<gene>
    <name evidence="5" type="ORF">AB3G39_00630</name>
</gene>
<evidence type="ECO:0000256" key="1">
    <source>
        <dbReference type="ARBA" id="ARBA00006432"/>
    </source>
</evidence>